<dbReference type="SMART" id="SM00320">
    <property type="entry name" value="WD40"/>
    <property type="match status" value="10"/>
</dbReference>
<keyword evidence="1" id="KW-0853">WD repeat</keyword>
<organism evidence="3 4">
    <name type="scientific">Trichechus manatus latirostris</name>
    <name type="common">Florida manatee</name>
    <dbReference type="NCBI Taxonomy" id="127582"/>
    <lineage>
        <taxon>Eukaryota</taxon>
        <taxon>Metazoa</taxon>
        <taxon>Chordata</taxon>
        <taxon>Craniata</taxon>
        <taxon>Vertebrata</taxon>
        <taxon>Euteleostomi</taxon>
        <taxon>Mammalia</taxon>
        <taxon>Eutheria</taxon>
        <taxon>Afrotheria</taxon>
        <taxon>Sirenia</taxon>
        <taxon>Trichechidae</taxon>
        <taxon>Trichechus</taxon>
    </lineage>
</organism>
<dbReference type="Pfam" id="PF00400">
    <property type="entry name" value="WD40"/>
    <property type="match status" value="4"/>
</dbReference>
<dbReference type="KEGG" id="tmu:101357844"/>
<protein>
    <submittedName>
        <fullName evidence="4">WD repeat-containing protein 27</fullName>
    </submittedName>
</protein>
<keyword evidence="3" id="KW-1185">Reference proteome</keyword>
<name>A0A2Y9QQI3_TRIMA</name>
<dbReference type="PANTHER" id="PTHR44525">
    <property type="entry name" value="WD REPEAT-CONTAINING PROTEIN 27"/>
    <property type="match status" value="1"/>
</dbReference>
<dbReference type="InterPro" id="IPR042411">
    <property type="entry name" value="WDR27"/>
</dbReference>
<evidence type="ECO:0000313" key="3">
    <source>
        <dbReference type="Proteomes" id="UP000248480"/>
    </source>
</evidence>
<dbReference type="CTD" id="253769"/>
<feature type="repeat" description="WD" evidence="1">
    <location>
        <begin position="567"/>
        <end position="608"/>
    </location>
</feature>
<dbReference type="InterPro" id="IPR015943">
    <property type="entry name" value="WD40/YVTN_repeat-like_dom_sf"/>
</dbReference>
<dbReference type="PROSITE" id="PS50082">
    <property type="entry name" value="WD_REPEATS_2"/>
    <property type="match status" value="3"/>
</dbReference>
<dbReference type="AlphaFoldDB" id="A0A2Y9QQI3"/>
<dbReference type="InterPro" id="IPR001680">
    <property type="entry name" value="WD40_rpt"/>
</dbReference>
<gene>
    <name evidence="4" type="primary">WDR27</name>
</gene>
<feature type="repeat" description="WD" evidence="1">
    <location>
        <begin position="83"/>
        <end position="118"/>
    </location>
</feature>
<sequence length="833" mass="90788">MLLNSNLSGGRKQVLKMDGPQNVVSSDDSCVGDAVIEKYVVESTESASHVQLACSEPYCAFPLNGHELCVWNARSPSDQLLSLRGHHQSITAVTFGNEGSPLLLCSASRDRVIVWNLEECREDALEGAAPRGTVLGTLLGKVLCLRFSPDDRTVAVCAGNKILMLDAKGPSVLAELRGHLAPVTALVFCAWQANLVISVSEDRTFKVWDCRVGTSVHTSPVLTAYPLLRVFVDEETKQLVAGCADGQLWIFSLVEAHHYRCVTRVDLRKKRASFSARKVPSGPCGLSGESQLSSRNEQEKEERIESVFLVLQLERCDLSHILNPVCECLPSENTKCLWIGSSAGLFLFNLANFELEAVLLYKDFTSLSIKVAGSCAIMNRTTNEKAFCLLASMFGNEIAVLEINLPALLRSQQGSGVGKGLSVLASSCVLPTSPLYFGAAEKKSTKPVGQKQSAARNPVQDRPLVFHSKVRSSGYTAAPHVAMSSPKTNVKNDGKRASKCKNSYKCRDYPLESSLPARLRERVAVAQAPTAVCHLQYSGDGQRLACGLANHLLLVFDGSLTGAPAAFSGHDGPVSAVSWSHGGEWLVSASQDRSLRLWSARGAARTVLLGKDMFSKPIQFAQFYYVDAFILLSSGPELHLLKYHMETCKDEIKRYKQKSKFKPVHRLSMTNATEITSLSAVNDFYSHIVLTAGRNRTLEIFDLNAGCSAAVISEAHSRPVHQICQNKGSSFAAQQPEAYNLFLTTAVGDGIKLWDLRTLRCERCFEGHANRCHLCGVALSACGRRVACGAEDRHVYLYEMGSSTFSRRLGGHTDTVTQVAFSPSAPQVQLYSV</sequence>
<dbReference type="PANTHER" id="PTHR44525:SF1">
    <property type="entry name" value="WD REPEAT-CONTAINING PROTEIN 27"/>
    <property type="match status" value="1"/>
</dbReference>
<feature type="region of interest" description="Disordered" evidence="2">
    <location>
        <begin position="277"/>
        <end position="298"/>
    </location>
</feature>
<dbReference type="SUPFAM" id="SSF50978">
    <property type="entry name" value="WD40 repeat-like"/>
    <property type="match status" value="2"/>
</dbReference>
<dbReference type="Proteomes" id="UP000248480">
    <property type="component" value="Unplaced"/>
</dbReference>
<dbReference type="Gene3D" id="2.130.10.10">
    <property type="entry name" value="YVTN repeat-like/Quinoprotein amine dehydrogenase"/>
    <property type="match status" value="3"/>
</dbReference>
<evidence type="ECO:0000256" key="1">
    <source>
        <dbReference type="PROSITE-ProRule" id="PRU00221"/>
    </source>
</evidence>
<evidence type="ECO:0000256" key="2">
    <source>
        <dbReference type="SAM" id="MobiDB-lite"/>
    </source>
</evidence>
<accession>A0A2Y9QQI3</accession>
<dbReference type="FunCoup" id="A0A2Y9QQI3">
    <property type="interactions" value="764"/>
</dbReference>
<dbReference type="InterPro" id="IPR036322">
    <property type="entry name" value="WD40_repeat_dom_sf"/>
</dbReference>
<evidence type="ECO:0000313" key="4">
    <source>
        <dbReference type="RefSeq" id="XP_023584242.1"/>
    </source>
</evidence>
<dbReference type="GeneID" id="101357844"/>
<reference evidence="4" key="1">
    <citation type="submission" date="2025-08" db="UniProtKB">
        <authorList>
            <consortium name="RefSeq"/>
        </authorList>
    </citation>
    <scope>IDENTIFICATION</scope>
</reference>
<dbReference type="InParanoid" id="A0A2Y9QQI3"/>
<dbReference type="PROSITE" id="PS50294">
    <property type="entry name" value="WD_REPEATS_REGION"/>
    <property type="match status" value="2"/>
</dbReference>
<dbReference type="RefSeq" id="XP_023584242.1">
    <property type="nucleotide sequence ID" value="XM_023728474.1"/>
</dbReference>
<feature type="repeat" description="WD" evidence="1">
    <location>
        <begin position="176"/>
        <end position="218"/>
    </location>
</feature>
<dbReference type="STRING" id="127582.A0A2Y9QQI3"/>
<proteinExistence type="predicted"/>